<dbReference type="SUPFAM" id="SSF56214">
    <property type="entry name" value="4'-phosphopantetheinyl transferase"/>
    <property type="match status" value="1"/>
</dbReference>
<gene>
    <name evidence="10" type="primary">acpS</name>
    <name evidence="12" type="ORF">F0U83_13400</name>
</gene>
<evidence type="ECO:0000256" key="10">
    <source>
        <dbReference type="HAMAP-Rule" id="MF_00101"/>
    </source>
</evidence>
<dbReference type="HAMAP" id="MF_00101">
    <property type="entry name" value="AcpS"/>
    <property type="match status" value="1"/>
</dbReference>
<reference evidence="12 13" key="1">
    <citation type="journal article" date="2019" name="Biochem. Eng. J.">
        <title>Metabolic engineering of the marine bacteria Neptunomonas concharum for the production of acetoin and meso-2,3-butanediol from acetate.</title>
        <authorList>
            <person name="Li W."/>
            <person name="Pu N."/>
            <person name="Liu C.-X."/>
            <person name="Yuan Q.-P."/>
            <person name="Li Z.-J."/>
        </authorList>
    </citation>
    <scope>NUCLEOTIDE SEQUENCE [LARGE SCALE GENOMIC DNA]</scope>
    <source>
        <strain evidence="12 13">JCM17730</strain>
    </source>
</reference>
<comment type="similarity">
    <text evidence="10">Belongs to the P-Pant transferase superfamily. AcpS family.</text>
</comment>
<comment type="cofactor">
    <cofactor evidence="10">
        <name>Mg(2+)</name>
        <dbReference type="ChEBI" id="CHEBI:18420"/>
    </cofactor>
</comment>
<dbReference type="NCBIfam" id="TIGR00556">
    <property type="entry name" value="pantethn_trn"/>
    <property type="match status" value="1"/>
</dbReference>
<dbReference type="GO" id="GO:0000287">
    <property type="term" value="F:magnesium ion binding"/>
    <property type="evidence" value="ECO:0007669"/>
    <property type="project" value="UniProtKB-UniRule"/>
</dbReference>
<dbReference type="KEGG" id="ncu:F0U83_13400"/>
<evidence type="ECO:0000256" key="5">
    <source>
        <dbReference type="ARBA" id="ARBA00022842"/>
    </source>
</evidence>
<dbReference type="InterPro" id="IPR002582">
    <property type="entry name" value="ACPS"/>
</dbReference>
<sequence length="125" mass="13515">MIVGIGTDILSIERAKAALIRTPGIARRVLTDVELERFNVSPDQVRYFAKRFAAKEAIVKSLGTGIGRGVGWQHIEITKTPAGQPKVVLSDGAHDAAQNLGISNVHLSYSDERDYVVAFALAESL</sequence>
<feature type="domain" description="4'-phosphopantetheinyl transferase" evidence="11">
    <location>
        <begin position="4"/>
        <end position="120"/>
    </location>
</feature>
<evidence type="ECO:0000256" key="8">
    <source>
        <dbReference type="ARBA" id="ARBA00050875"/>
    </source>
</evidence>
<keyword evidence="1 10" id="KW-0444">Lipid biosynthesis</keyword>
<protein>
    <recommendedName>
        <fullName evidence="10">Holo-[acyl-carrier-protein] synthase</fullName>
        <shortName evidence="10">Holo-ACP synthase</shortName>
        <ecNumber evidence="10">2.7.8.7</ecNumber>
    </recommendedName>
    <alternativeName>
        <fullName evidence="10">4'-phosphopantetheinyl transferase AcpS</fullName>
    </alternativeName>
</protein>
<evidence type="ECO:0000256" key="6">
    <source>
        <dbReference type="ARBA" id="ARBA00023098"/>
    </source>
</evidence>
<dbReference type="InterPro" id="IPR037143">
    <property type="entry name" value="4-PPantetheinyl_Trfase_dom_sf"/>
</dbReference>
<dbReference type="AlphaFoldDB" id="A0A5P1REE2"/>
<keyword evidence="13" id="KW-1185">Reference proteome</keyword>
<comment type="function">
    <text evidence="10">Transfers the 4'-phosphopantetheine moiety from coenzyme A to a Ser of acyl-carrier-protein.</text>
</comment>
<keyword evidence="10" id="KW-0963">Cytoplasm</keyword>
<keyword evidence="6 10" id="KW-0443">Lipid metabolism</keyword>
<dbReference type="EMBL" id="CP043869">
    <property type="protein sequence ID" value="QEQ97636.1"/>
    <property type="molecule type" value="Genomic_DNA"/>
</dbReference>
<dbReference type="GO" id="GO:0005737">
    <property type="term" value="C:cytoplasm"/>
    <property type="evidence" value="ECO:0007669"/>
    <property type="project" value="UniProtKB-SubCell"/>
</dbReference>
<keyword evidence="3 10" id="KW-0479">Metal-binding</keyword>
<dbReference type="GO" id="GO:0008897">
    <property type="term" value="F:holo-[acyl-carrier-protein] synthase activity"/>
    <property type="evidence" value="ECO:0007669"/>
    <property type="project" value="UniProtKB-UniRule"/>
</dbReference>
<keyword evidence="5 10" id="KW-0460">Magnesium</keyword>
<evidence type="ECO:0000313" key="12">
    <source>
        <dbReference type="EMBL" id="QEQ97636.1"/>
    </source>
</evidence>
<accession>A0A5P1REE2</accession>
<evidence type="ECO:0000256" key="9">
    <source>
        <dbReference type="ARBA" id="ARBA00054726"/>
    </source>
</evidence>
<proteinExistence type="inferred from homology"/>
<evidence type="ECO:0000256" key="4">
    <source>
        <dbReference type="ARBA" id="ARBA00022832"/>
    </source>
</evidence>
<keyword evidence="4 10" id="KW-0276">Fatty acid metabolism</keyword>
<dbReference type="Proteomes" id="UP000324760">
    <property type="component" value="Chromosome"/>
</dbReference>
<feature type="binding site" evidence="10">
    <location>
        <position position="56"/>
    </location>
    <ligand>
        <name>Mg(2+)</name>
        <dbReference type="ChEBI" id="CHEBI:18420"/>
    </ligand>
</feature>
<keyword evidence="2 10" id="KW-0808">Transferase</keyword>
<dbReference type="RefSeq" id="WP_138986724.1">
    <property type="nucleotide sequence ID" value="NZ_CP043869.1"/>
</dbReference>
<name>A0A5P1REE2_9GAMM</name>
<evidence type="ECO:0000259" key="11">
    <source>
        <dbReference type="Pfam" id="PF01648"/>
    </source>
</evidence>
<dbReference type="NCBIfam" id="TIGR00516">
    <property type="entry name" value="acpS"/>
    <property type="match status" value="1"/>
</dbReference>
<dbReference type="FunFam" id="3.90.470.20:FF:000001">
    <property type="entry name" value="Holo-[acyl-carrier-protein] synthase"/>
    <property type="match status" value="1"/>
</dbReference>
<dbReference type="InterPro" id="IPR008278">
    <property type="entry name" value="4-PPantetheinyl_Trfase_dom"/>
</dbReference>
<evidence type="ECO:0000256" key="2">
    <source>
        <dbReference type="ARBA" id="ARBA00022679"/>
    </source>
</evidence>
<dbReference type="Pfam" id="PF01648">
    <property type="entry name" value="ACPS"/>
    <property type="match status" value="1"/>
</dbReference>
<evidence type="ECO:0000256" key="1">
    <source>
        <dbReference type="ARBA" id="ARBA00022516"/>
    </source>
</evidence>
<dbReference type="Gene3D" id="3.90.470.20">
    <property type="entry name" value="4'-phosphopantetheinyl transferase domain"/>
    <property type="match status" value="1"/>
</dbReference>
<dbReference type="GO" id="GO:0006633">
    <property type="term" value="P:fatty acid biosynthetic process"/>
    <property type="evidence" value="ECO:0007669"/>
    <property type="project" value="UniProtKB-UniRule"/>
</dbReference>
<comment type="subcellular location">
    <subcellularLocation>
        <location evidence="10">Cytoplasm</location>
    </subcellularLocation>
</comment>
<evidence type="ECO:0000256" key="7">
    <source>
        <dbReference type="ARBA" id="ARBA00023160"/>
    </source>
</evidence>
<dbReference type="InterPro" id="IPR004568">
    <property type="entry name" value="Ppantetheine-prot_Trfase_dom"/>
</dbReference>
<comment type="function">
    <text evidence="9">Transfers the 4'-phosphopantetheine moiety from coenzyme A to the 'Ser-36' of acyl-carrier-protein.</text>
</comment>
<evidence type="ECO:0000313" key="13">
    <source>
        <dbReference type="Proteomes" id="UP000324760"/>
    </source>
</evidence>
<feature type="binding site" evidence="10">
    <location>
        <position position="8"/>
    </location>
    <ligand>
        <name>Mg(2+)</name>
        <dbReference type="ChEBI" id="CHEBI:18420"/>
    </ligand>
</feature>
<keyword evidence="7 10" id="KW-0275">Fatty acid biosynthesis</keyword>
<organism evidence="12 13">
    <name type="scientific">Neptunomonas concharum</name>
    <dbReference type="NCBI Taxonomy" id="1031538"/>
    <lineage>
        <taxon>Bacteria</taxon>
        <taxon>Pseudomonadati</taxon>
        <taxon>Pseudomonadota</taxon>
        <taxon>Gammaproteobacteria</taxon>
        <taxon>Oceanospirillales</taxon>
        <taxon>Oceanospirillaceae</taxon>
        <taxon>Neptunomonas</taxon>
    </lineage>
</organism>
<evidence type="ECO:0000256" key="3">
    <source>
        <dbReference type="ARBA" id="ARBA00022723"/>
    </source>
</evidence>
<comment type="catalytic activity">
    <reaction evidence="8 10">
        <text>apo-[ACP] + CoA = holo-[ACP] + adenosine 3',5'-bisphosphate + H(+)</text>
        <dbReference type="Rhea" id="RHEA:12068"/>
        <dbReference type="Rhea" id="RHEA-COMP:9685"/>
        <dbReference type="Rhea" id="RHEA-COMP:9690"/>
        <dbReference type="ChEBI" id="CHEBI:15378"/>
        <dbReference type="ChEBI" id="CHEBI:29999"/>
        <dbReference type="ChEBI" id="CHEBI:57287"/>
        <dbReference type="ChEBI" id="CHEBI:58343"/>
        <dbReference type="ChEBI" id="CHEBI:64479"/>
        <dbReference type="EC" id="2.7.8.7"/>
    </reaction>
</comment>
<dbReference type="OrthoDB" id="517356at2"/>
<dbReference type="EC" id="2.7.8.7" evidence="10"/>